<feature type="signal peptide" evidence="1">
    <location>
        <begin position="1"/>
        <end position="15"/>
    </location>
</feature>
<dbReference type="PANTHER" id="PTHR24314:SF21">
    <property type="entry name" value="CHLOROPHYLL(IDE) B REDUCTASE NYC1, CHLOROPLASTIC-RELATED"/>
    <property type="match status" value="1"/>
</dbReference>
<accession>A0A8J2SDE9</accession>
<evidence type="ECO:0000313" key="2">
    <source>
        <dbReference type="EMBL" id="CAH0366469.1"/>
    </source>
</evidence>
<dbReference type="PANTHER" id="PTHR24314">
    <property type="entry name" value="NON-SPECIFIC LIPID TRANSFER PROTEIN-RELATED"/>
    <property type="match status" value="1"/>
</dbReference>
<dbReference type="InterPro" id="IPR052625">
    <property type="entry name" value="Chl_b_Red"/>
</dbReference>
<dbReference type="Gene3D" id="3.40.50.720">
    <property type="entry name" value="NAD(P)-binding Rossmann-like Domain"/>
    <property type="match status" value="1"/>
</dbReference>
<sequence>MQRLILALALQACAAYVAPQSRAPRGTILRDSPFDGIGDLLEQVAAPPEDSSLPSGSFGAVVTGGAAGVGYAYADEFLRRGHKVVICDIRDPADAVRALKDKYGADAPIFGEVCDVSDTASVRKLAASSKEKLGTVHYWINNAALNGGRKPFLEVSDEAIEAVVKVNMFGVLICTKVAMELMLDQSGVTGHVFNTVGSGVRGGGTPGYVTYGAAKRGLPQMTDSLVAELEGKTQGYNWPPSSPGQVKVHTLSPGMVFTDLLLKDSTPELRKFPFGVLAATPEEVAQDLVPKMLATTEAGTFVEYLTKPRTLLKFFNRFVRQQKSDIIDDDGNVIQKSGEKYNEDGVRALY</sequence>
<evidence type="ECO:0000256" key="1">
    <source>
        <dbReference type="SAM" id="SignalP"/>
    </source>
</evidence>
<dbReference type="GO" id="GO:0034256">
    <property type="term" value="F:chlorophyll(ide) b reductase activity"/>
    <property type="evidence" value="ECO:0007669"/>
    <property type="project" value="TreeGrafter"/>
</dbReference>
<organism evidence="2 3">
    <name type="scientific">Pelagomonas calceolata</name>
    <dbReference type="NCBI Taxonomy" id="35677"/>
    <lineage>
        <taxon>Eukaryota</taxon>
        <taxon>Sar</taxon>
        <taxon>Stramenopiles</taxon>
        <taxon>Ochrophyta</taxon>
        <taxon>Pelagophyceae</taxon>
        <taxon>Pelagomonadales</taxon>
        <taxon>Pelagomonadaceae</taxon>
        <taxon>Pelagomonas</taxon>
    </lineage>
</organism>
<name>A0A8J2SDE9_9STRA</name>
<dbReference type="SUPFAM" id="SSF51735">
    <property type="entry name" value="NAD(P)-binding Rossmann-fold domains"/>
    <property type="match status" value="1"/>
</dbReference>
<gene>
    <name evidence="2" type="ORF">PECAL_1P29640</name>
</gene>
<dbReference type="InterPro" id="IPR036291">
    <property type="entry name" value="NAD(P)-bd_dom_sf"/>
</dbReference>
<dbReference type="PRINTS" id="PR00081">
    <property type="entry name" value="GDHRDH"/>
</dbReference>
<keyword evidence="3" id="KW-1185">Reference proteome</keyword>
<dbReference type="Proteomes" id="UP000789595">
    <property type="component" value="Unassembled WGS sequence"/>
</dbReference>
<dbReference type="GO" id="GO:0015996">
    <property type="term" value="P:chlorophyll catabolic process"/>
    <property type="evidence" value="ECO:0007669"/>
    <property type="project" value="TreeGrafter"/>
</dbReference>
<keyword evidence="1" id="KW-0732">Signal</keyword>
<evidence type="ECO:0000313" key="3">
    <source>
        <dbReference type="Proteomes" id="UP000789595"/>
    </source>
</evidence>
<dbReference type="GO" id="GO:0010304">
    <property type="term" value="P:PSII associated light-harvesting complex II catabolic process"/>
    <property type="evidence" value="ECO:0007669"/>
    <property type="project" value="TreeGrafter"/>
</dbReference>
<feature type="chain" id="PRO_5035189986" evidence="1">
    <location>
        <begin position="16"/>
        <end position="350"/>
    </location>
</feature>
<dbReference type="InterPro" id="IPR002347">
    <property type="entry name" value="SDR_fam"/>
</dbReference>
<comment type="caution">
    <text evidence="2">The sequence shown here is derived from an EMBL/GenBank/DDBJ whole genome shotgun (WGS) entry which is preliminary data.</text>
</comment>
<dbReference type="EMBL" id="CAKKNE010000001">
    <property type="protein sequence ID" value="CAH0366469.1"/>
    <property type="molecule type" value="Genomic_DNA"/>
</dbReference>
<protein>
    <submittedName>
        <fullName evidence="2">Uncharacterized protein</fullName>
    </submittedName>
</protein>
<reference evidence="2" key="1">
    <citation type="submission" date="2021-11" db="EMBL/GenBank/DDBJ databases">
        <authorList>
            <consortium name="Genoscope - CEA"/>
            <person name="William W."/>
        </authorList>
    </citation>
    <scope>NUCLEOTIDE SEQUENCE</scope>
</reference>
<dbReference type="AlphaFoldDB" id="A0A8J2SDE9"/>
<dbReference type="Pfam" id="PF00106">
    <property type="entry name" value="adh_short"/>
    <property type="match status" value="1"/>
</dbReference>
<dbReference type="OrthoDB" id="3592703at2759"/>
<dbReference type="CDD" id="cd05233">
    <property type="entry name" value="SDR_c"/>
    <property type="match status" value="1"/>
</dbReference>
<proteinExistence type="predicted"/>